<organism evidence="2 3">
    <name type="scientific">Paenibacillus silvae</name>
    <dbReference type="NCBI Taxonomy" id="1325358"/>
    <lineage>
        <taxon>Bacteria</taxon>
        <taxon>Bacillati</taxon>
        <taxon>Bacillota</taxon>
        <taxon>Bacilli</taxon>
        <taxon>Bacillales</taxon>
        <taxon>Paenibacillaceae</taxon>
        <taxon>Paenibacillus</taxon>
    </lineage>
</organism>
<dbReference type="InterPro" id="IPR025285">
    <property type="entry name" value="DUF4145"/>
</dbReference>
<name>A0ABQ1ZJ31_9BACL</name>
<evidence type="ECO:0000313" key="3">
    <source>
        <dbReference type="Proteomes" id="UP000652153"/>
    </source>
</evidence>
<dbReference type="EMBL" id="BMFU01000011">
    <property type="protein sequence ID" value="GGH67936.1"/>
    <property type="molecule type" value="Genomic_DNA"/>
</dbReference>
<reference evidence="3" key="1">
    <citation type="journal article" date="2019" name="Int. J. Syst. Evol. Microbiol.">
        <title>The Global Catalogue of Microorganisms (GCM) 10K type strain sequencing project: providing services to taxonomists for standard genome sequencing and annotation.</title>
        <authorList>
            <consortium name="The Broad Institute Genomics Platform"/>
            <consortium name="The Broad Institute Genome Sequencing Center for Infectious Disease"/>
            <person name="Wu L."/>
            <person name="Ma J."/>
        </authorList>
    </citation>
    <scope>NUCLEOTIDE SEQUENCE [LARGE SCALE GENOMIC DNA]</scope>
    <source>
        <strain evidence="3">CGMCC 1.12770</strain>
    </source>
</reference>
<keyword evidence="3" id="KW-1185">Reference proteome</keyword>
<feature type="domain" description="DUF4145" evidence="1">
    <location>
        <begin position="83"/>
        <end position="142"/>
    </location>
</feature>
<protein>
    <recommendedName>
        <fullName evidence="1">DUF4145 domain-containing protein</fullName>
    </recommendedName>
</protein>
<dbReference type="Pfam" id="PF13643">
    <property type="entry name" value="DUF4145"/>
    <property type="match status" value="1"/>
</dbReference>
<comment type="caution">
    <text evidence="2">The sequence shown here is derived from an EMBL/GenBank/DDBJ whole genome shotgun (WGS) entry which is preliminary data.</text>
</comment>
<evidence type="ECO:0000259" key="1">
    <source>
        <dbReference type="Pfam" id="PF13643"/>
    </source>
</evidence>
<dbReference type="RefSeq" id="WP_188594308.1">
    <property type="nucleotide sequence ID" value="NZ_BMFU01000011.1"/>
</dbReference>
<evidence type="ECO:0000313" key="2">
    <source>
        <dbReference type="EMBL" id="GGH67936.1"/>
    </source>
</evidence>
<proteinExistence type="predicted"/>
<gene>
    <name evidence="2" type="ORF">GCM10008014_49910</name>
</gene>
<sequence length="169" mass="19735">MNLPKIITEENYYLPNPTLQFVSLDGVPVTEATYIEEANKLILSEKVPLDVREIFETAKALYMYGYLYWTFFTVAHDYAFRALELAIKLKLEERQTEVPNKLSKKIDKLFEIGLITETEKSIYHGIRVMRNQFAHPSYQSQTGHNIEIISYLCSSINKLFEKDNDKKNN</sequence>
<dbReference type="Proteomes" id="UP000652153">
    <property type="component" value="Unassembled WGS sequence"/>
</dbReference>
<accession>A0ABQ1ZJ31</accession>